<organism evidence="5 6">
    <name type="scientific">Carex littledalei</name>
    <dbReference type="NCBI Taxonomy" id="544730"/>
    <lineage>
        <taxon>Eukaryota</taxon>
        <taxon>Viridiplantae</taxon>
        <taxon>Streptophyta</taxon>
        <taxon>Embryophyta</taxon>
        <taxon>Tracheophyta</taxon>
        <taxon>Spermatophyta</taxon>
        <taxon>Magnoliopsida</taxon>
        <taxon>Liliopsida</taxon>
        <taxon>Poales</taxon>
        <taxon>Cyperaceae</taxon>
        <taxon>Cyperoideae</taxon>
        <taxon>Cariceae</taxon>
        <taxon>Carex</taxon>
        <taxon>Carex subgen. Euthyceras</taxon>
    </lineage>
</organism>
<dbReference type="Gene3D" id="1.20.5.190">
    <property type="match status" value="1"/>
</dbReference>
<evidence type="ECO:0000256" key="4">
    <source>
        <dbReference type="SAM" id="MobiDB-lite"/>
    </source>
</evidence>
<dbReference type="Proteomes" id="UP000623129">
    <property type="component" value="Unassembled WGS sequence"/>
</dbReference>
<dbReference type="SUPFAM" id="SSF52540">
    <property type="entry name" value="P-loop containing nucleoside triphosphate hydrolases"/>
    <property type="match status" value="1"/>
</dbReference>
<dbReference type="PROSITE" id="PS50096">
    <property type="entry name" value="IQ"/>
    <property type="match status" value="2"/>
</dbReference>
<protein>
    <submittedName>
        <fullName evidence="5">Protein IQ-DOMAIN 1-like protein</fullName>
    </submittedName>
</protein>
<comment type="caution">
    <text evidence="5">The sequence shown here is derived from an EMBL/GenBank/DDBJ whole genome shotgun (WGS) entry which is preliminary data.</text>
</comment>
<comment type="similarity">
    <text evidence="2">Belongs to the IQD family.</text>
</comment>
<evidence type="ECO:0000313" key="5">
    <source>
        <dbReference type="EMBL" id="KAF3328331.1"/>
    </source>
</evidence>
<dbReference type="PANTHER" id="PTHR32295">
    <property type="entry name" value="IQ-DOMAIN 5-RELATED"/>
    <property type="match status" value="1"/>
</dbReference>
<reference evidence="5" key="1">
    <citation type="submission" date="2020-01" db="EMBL/GenBank/DDBJ databases">
        <title>Genome sequence of Kobresia littledalei, the first chromosome-level genome in the family Cyperaceae.</title>
        <authorList>
            <person name="Qu G."/>
        </authorList>
    </citation>
    <scope>NUCLEOTIDE SEQUENCE</scope>
    <source>
        <strain evidence="5">C.B.Clarke</strain>
        <tissue evidence="5">Leaf</tissue>
    </source>
</reference>
<accession>A0A833V897</accession>
<sequence length="364" mass="40243">MGRSGKWIKSLMSLKKSERDNYQEKSIDANKSKIWKLWRTSSGSRSGSRRSASEAASETSSVTAADPLTSAVAALVRAPPRDFYAIRQEWAAVRIQSAFRAFLARRALKALKGIVRIQALVRGRQVRKQLAVTLKCMQALVRVQAKARAQRMGLTFSEEPPQETNCTSDDPIKLAEEGWCDWRGSVDEIKAKIQMRHEAAIKRERALAYARSSQLQWRAATPNRRSNSLKQCNSTILQVSPNTVQVTRNNVSTRVAAKPPNAILSACSSDFHSFDESSTSTSSLFTATPVAGNYMNLTQSAKARMSASNSQRKAFSIVDSQSSGGSDLPVTCKRVSRLALNGRTMSGSLDKENCRFEERLSPFI</sequence>
<dbReference type="CDD" id="cd23767">
    <property type="entry name" value="IQCD"/>
    <property type="match status" value="1"/>
</dbReference>
<dbReference type="InterPro" id="IPR027417">
    <property type="entry name" value="P-loop_NTPase"/>
</dbReference>
<dbReference type="PANTHER" id="PTHR32295:SF95">
    <property type="entry name" value="PROTEIN IQ-DOMAIN 6"/>
    <property type="match status" value="1"/>
</dbReference>
<dbReference type="SMART" id="SM00015">
    <property type="entry name" value="IQ"/>
    <property type="match status" value="2"/>
</dbReference>
<dbReference type="GO" id="GO:0005516">
    <property type="term" value="F:calmodulin binding"/>
    <property type="evidence" value="ECO:0007669"/>
    <property type="project" value="UniProtKB-KW"/>
</dbReference>
<evidence type="ECO:0000256" key="2">
    <source>
        <dbReference type="ARBA" id="ARBA00024341"/>
    </source>
</evidence>
<keyword evidence="1" id="KW-0112">Calmodulin-binding</keyword>
<feature type="region of interest" description="Disordered" evidence="4">
    <location>
        <begin position="39"/>
        <end position="60"/>
    </location>
</feature>
<evidence type="ECO:0000313" key="6">
    <source>
        <dbReference type="Proteomes" id="UP000623129"/>
    </source>
</evidence>
<name>A0A833V897_9POAL</name>
<proteinExistence type="inferred from homology"/>
<dbReference type="OrthoDB" id="671489at2759"/>
<keyword evidence="6" id="KW-1185">Reference proteome</keyword>
<dbReference type="AlphaFoldDB" id="A0A833V897"/>
<dbReference type="Pfam" id="PF00612">
    <property type="entry name" value="IQ"/>
    <property type="match status" value="2"/>
</dbReference>
<evidence type="ECO:0000256" key="1">
    <source>
        <dbReference type="ARBA" id="ARBA00022860"/>
    </source>
</evidence>
<evidence type="ECO:0000256" key="3">
    <source>
        <dbReference type="ARBA" id="ARBA00045534"/>
    </source>
</evidence>
<dbReference type="InterPro" id="IPR000048">
    <property type="entry name" value="IQ_motif_EF-hand-BS"/>
</dbReference>
<comment type="function">
    <text evidence="3">May be involved in cooperative interactions with calmodulins or calmodulin-like proteins. Recruits calmodulin proteins to microtubules, thus being a potential scaffold in cellular signaling and trafficking. May associate with nucleic acids and regulate gene expression at the transcriptional or post-transcriptional level.</text>
</comment>
<gene>
    <name evidence="5" type="ORF">FCM35_KLT06937</name>
</gene>
<dbReference type="EMBL" id="SWLB01000016">
    <property type="protein sequence ID" value="KAF3328331.1"/>
    <property type="molecule type" value="Genomic_DNA"/>
</dbReference>